<dbReference type="Gene3D" id="3.10.129.10">
    <property type="entry name" value="Hotdog Thioesterase"/>
    <property type="match status" value="2"/>
</dbReference>
<dbReference type="InterPro" id="IPR050965">
    <property type="entry name" value="UPF0336/Enoyl-CoA_hydratase"/>
</dbReference>
<dbReference type="InterPro" id="IPR039569">
    <property type="entry name" value="FAS1-like_DH_region"/>
</dbReference>
<evidence type="ECO:0000256" key="1">
    <source>
        <dbReference type="ARBA" id="ARBA00005254"/>
    </source>
</evidence>
<dbReference type="RefSeq" id="WP_130916617.1">
    <property type="nucleotide sequence ID" value="NZ_LR215973.1"/>
</dbReference>
<dbReference type="GO" id="GO:0006633">
    <property type="term" value="P:fatty acid biosynthetic process"/>
    <property type="evidence" value="ECO:0007669"/>
    <property type="project" value="TreeGrafter"/>
</dbReference>
<evidence type="ECO:0000313" key="5">
    <source>
        <dbReference type="Proteomes" id="UP000290439"/>
    </source>
</evidence>
<protein>
    <submittedName>
        <fullName evidence="4">(3R)-hydroxyacyl-ACP dehydratase subunit HadB</fullName>
    </submittedName>
</protein>
<dbReference type="PANTHER" id="PTHR43437:SF3">
    <property type="entry name" value="HYDROXYACYL-THIOESTER DEHYDRATASE TYPE 2, MITOCHONDRIAL"/>
    <property type="match status" value="1"/>
</dbReference>
<gene>
    <name evidence="4" type="ORF">NCTC10797_01588</name>
</gene>
<evidence type="ECO:0000259" key="2">
    <source>
        <dbReference type="Pfam" id="PF01575"/>
    </source>
</evidence>
<comment type="similarity">
    <text evidence="1">Belongs to the enoyl-CoA hydratase/isomerase family.</text>
</comment>
<dbReference type="AlphaFoldDB" id="A0A4V6IC09"/>
<name>A0A4V6IC09_9NOCA</name>
<dbReference type="Proteomes" id="UP000290439">
    <property type="component" value="Chromosome"/>
</dbReference>
<dbReference type="SUPFAM" id="SSF54637">
    <property type="entry name" value="Thioesterase/thiol ester dehydrase-isomerase"/>
    <property type="match status" value="2"/>
</dbReference>
<dbReference type="Pfam" id="PF13452">
    <property type="entry name" value="FAS1_DH_region"/>
    <property type="match status" value="1"/>
</dbReference>
<dbReference type="InterPro" id="IPR002539">
    <property type="entry name" value="MaoC-like_dom"/>
</dbReference>
<dbReference type="InterPro" id="IPR029069">
    <property type="entry name" value="HotDog_dom_sf"/>
</dbReference>
<dbReference type="GO" id="GO:0019171">
    <property type="term" value="F:(3R)-hydroxyacyl-[acyl-carrier-protein] dehydratase activity"/>
    <property type="evidence" value="ECO:0007669"/>
    <property type="project" value="TreeGrafter"/>
</dbReference>
<sequence>MHRHPTVGRRFVANDYYEVGREQIRDFARAVQDFHPAHWDDAAARDLGYPGLVAPITFASAVGSLSQRMLMRAALDGYDPARLLHVEQDIHCRRSVLAGDRLTHEITVDSRRATSNGDLIALTTTIRDQSAEIVQTVHTTLAGRSQEPSPAAATLAMLDLPAPAVTPSTATPSPAASAPASTTTAVSNLAVGQRFPDQVFRLSRGELVHYAGVSGDVNPIHWNDAAAADAGLASVTAHGMLTMGLGAACLTAWLGRPDHVVDYYVQFAAPVLVGARPTELTICATVRSITPAAGQAVIALTAHSDAAIFGQATATVLAR</sequence>
<evidence type="ECO:0000259" key="3">
    <source>
        <dbReference type="Pfam" id="PF13452"/>
    </source>
</evidence>
<reference evidence="4 5" key="1">
    <citation type="submission" date="2019-02" db="EMBL/GenBank/DDBJ databases">
        <authorList>
            <consortium name="Pathogen Informatics"/>
        </authorList>
    </citation>
    <scope>NUCLEOTIDE SEQUENCE [LARGE SCALE GENOMIC DNA]</scope>
    <source>
        <strain evidence="4 5">3012STDY6756504</strain>
    </source>
</reference>
<proteinExistence type="inferred from homology"/>
<feature type="domain" description="MaoC-like" evidence="2">
    <location>
        <begin position="202"/>
        <end position="276"/>
    </location>
</feature>
<dbReference type="Pfam" id="PF01575">
    <property type="entry name" value="MaoC_dehydratas"/>
    <property type="match status" value="1"/>
</dbReference>
<dbReference type="EMBL" id="LR215973">
    <property type="protein sequence ID" value="VFA97823.1"/>
    <property type="molecule type" value="Genomic_DNA"/>
</dbReference>
<dbReference type="PANTHER" id="PTHR43437">
    <property type="entry name" value="HYDROXYACYL-THIOESTER DEHYDRATASE TYPE 2, MITOCHONDRIAL-RELATED"/>
    <property type="match status" value="1"/>
</dbReference>
<evidence type="ECO:0000313" key="4">
    <source>
        <dbReference type="EMBL" id="VFA97823.1"/>
    </source>
</evidence>
<accession>A0A4V6IC09</accession>
<organism evidence="4 5">
    <name type="scientific">Nocardia cyriacigeorgica</name>
    <dbReference type="NCBI Taxonomy" id="135487"/>
    <lineage>
        <taxon>Bacteria</taxon>
        <taxon>Bacillati</taxon>
        <taxon>Actinomycetota</taxon>
        <taxon>Actinomycetes</taxon>
        <taxon>Mycobacteriales</taxon>
        <taxon>Nocardiaceae</taxon>
        <taxon>Nocardia</taxon>
    </lineage>
</organism>
<dbReference type="CDD" id="cd03441">
    <property type="entry name" value="R_hydratase_like"/>
    <property type="match status" value="1"/>
</dbReference>
<feature type="domain" description="FAS1-like dehydratase" evidence="3">
    <location>
        <begin position="6"/>
        <end position="136"/>
    </location>
</feature>